<dbReference type="InterPro" id="IPR011049">
    <property type="entry name" value="Serralysin-like_metalloprot_C"/>
</dbReference>
<dbReference type="Pfam" id="PF03098">
    <property type="entry name" value="An_peroxidase"/>
    <property type="match status" value="1"/>
</dbReference>
<keyword evidence="3" id="KW-0325">Glycoprotein</keyword>
<name>A0ABD4T6T0_9CYAN</name>
<dbReference type="InterPro" id="IPR010255">
    <property type="entry name" value="Haem_peroxidase_sf"/>
</dbReference>
<dbReference type="SUPFAM" id="SSF48113">
    <property type="entry name" value="Heme-dependent peroxidases"/>
    <property type="match status" value="1"/>
</dbReference>
<comment type="subcellular location">
    <subcellularLocation>
        <location evidence="1">Secreted</location>
    </subcellularLocation>
</comment>
<evidence type="ECO:0000313" key="5">
    <source>
        <dbReference type="EMBL" id="MCM1984180.1"/>
    </source>
</evidence>
<dbReference type="EMBL" id="JTHE03000088">
    <property type="protein sequence ID" value="MCM1984180.1"/>
    <property type="molecule type" value="Genomic_DNA"/>
</dbReference>
<accession>A0ABD4T6T0</accession>
<dbReference type="Pfam" id="PF00353">
    <property type="entry name" value="HemolysinCabind"/>
    <property type="match status" value="3"/>
</dbReference>
<dbReference type="PRINTS" id="PR00457">
    <property type="entry name" value="ANPEROXIDASE"/>
</dbReference>
<evidence type="ECO:0000256" key="2">
    <source>
        <dbReference type="ARBA" id="ARBA00022525"/>
    </source>
</evidence>
<keyword evidence="6" id="KW-1185">Reference proteome</keyword>
<dbReference type="InterPro" id="IPR037120">
    <property type="entry name" value="Haem_peroxidase_sf_animal"/>
</dbReference>
<dbReference type="PANTHER" id="PTHR11475">
    <property type="entry name" value="OXIDASE/PEROXIDASE"/>
    <property type="match status" value="1"/>
</dbReference>
<dbReference type="CDD" id="cd09822">
    <property type="entry name" value="peroxinectin_like_bacterial"/>
    <property type="match status" value="1"/>
</dbReference>
<dbReference type="PROSITE" id="PS00330">
    <property type="entry name" value="HEMOLYSIN_CALCIUM"/>
    <property type="match status" value="3"/>
</dbReference>
<dbReference type="PROSITE" id="PS50292">
    <property type="entry name" value="PEROXIDASE_3"/>
    <property type="match status" value="1"/>
</dbReference>
<evidence type="ECO:0000256" key="3">
    <source>
        <dbReference type="ARBA" id="ARBA00023180"/>
    </source>
</evidence>
<dbReference type="PRINTS" id="PR00313">
    <property type="entry name" value="CABNDNGRPT"/>
</dbReference>
<dbReference type="RefSeq" id="WP_166275852.1">
    <property type="nucleotide sequence ID" value="NZ_JTHE03000088.1"/>
</dbReference>
<keyword evidence="2" id="KW-0964">Secreted</keyword>
<evidence type="ECO:0000256" key="4">
    <source>
        <dbReference type="SAM" id="MobiDB-lite"/>
    </source>
</evidence>
<sequence length="755" mass="81776">MPNRLLAFDPFAEGPLLSHSLDGQNNNLEQPQWGSRDSQILNLAPLDYGDGIATPAGSDRPGARDISNQVAQQDQPRPDPRGLTNLVWAMGQFLDHDLDLTPGQSNAEGGAETFDIRVPVGDPYLDPQGQGNQWIRFHRSEFLAGTSTDLGNPRQIPNRVTAWIDGSNIYGSSPERLALLRSFRDGQMKVSAGNLLPLDLGQNNDNPGPSTQLFLAGDVRANENIVLSSMHTLLVREHNRLAAELQDIHSDWSEEQLFQRARQINIAQLQKIVFDDYIPLLLGRPLPEYRGYDPSVHPGISRTFSTAAFRFGHTMVSPEIARLDGQGAVIPEGNVNLAAAFFPNAEVLQTTGIEPVLRGSVSTLAQAVDNQVIHELRNLLFSFGGQLAAQDLMALNIQRGRDHGLADYNSVRAAFGLNRVANFAQMTQDLNQQEKLAQIYGSVDNIDAVVGLFAEDPVPGGSVGETIATVLQDQFTRLRNGDRFYYKNSLTPAEIKVIEGTSFADIIRRNTNSPIVQENVFTLQQSGTQSNDELRGGLGDDVILGYQGDDSLRGYFGNDRLYGHGGSDLIKGEEGDDTLMGGPGNDRLIGGSGNDYLAGNQGNDSLVAGSGNDILKGGMGRDSLMGQAGNDQLVGGADDDWLNGGGGNDRILGTSHSKAGRFEHDVLIGQGGKDKFMLGNPHTAFYAANGPQDFAAILDFQVGEDKLVLHGTAADYRTEQDSTTTLIYWEHRGQSELIAMVNTGISINSTTALFR</sequence>
<dbReference type="Gene3D" id="2.150.10.10">
    <property type="entry name" value="Serralysin-like metalloprotease, C-terminal"/>
    <property type="match status" value="2"/>
</dbReference>
<dbReference type="PANTHER" id="PTHR11475:SF4">
    <property type="entry name" value="CHORION PEROXIDASE"/>
    <property type="match status" value="1"/>
</dbReference>
<dbReference type="AlphaFoldDB" id="A0ABD4T6T0"/>
<feature type="compositionally biased region" description="Polar residues" evidence="4">
    <location>
        <begin position="66"/>
        <end position="75"/>
    </location>
</feature>
<dbReference type="InterPro" id="IPR018511">
    <property type="entry name" value="Hemolysin-typ_Ca-bd_CS"/>
</dbReference>
<organism evidence="5 6">
    <name type="scientific">Lyngbya confervoides BDU141951</name>
    <dbReference type="NCBI Taxonomy" id="1574623"/>
    <lineage>
        <taxon>Bacteria</taxon>
        <taxon>Bacillati</taxon>
        <taxon>Cyanobacteriota</taxon>
        <taxon>Cyanophyceae</taxon>
        <taxon>Oscillatoriophycideae</taxon>
        <taxon>Oscillatoriales</taxon>
        <taxon>Microcoleaceae</taxon>
        <taxon>Lyngbya</taxon>
    </lineage>
</organism>
<dbReference type="Proteomes" id="UP000031561">
    <property type="component" value="Unassembled WGS sequence"/>
</dbReference>
<dbReference type="InterPro" id="IPR019791">
    <property type="entry name" value="Haem_peroxidase_animal"/>
</dbReference>
<evidence type="ECO:0000256" key="1">
    <source>
        <dbReference type="ARBA" id="ARBA00004613"/>
    </source>
</evidence>
<dbReference type="InterPro" id="IPR001343">
    <property type="entry name" value="Hemolysn_Ca-bd"/>
</dbReference>
<proteinExistence type="predicted"/>
<dbReference type="SUPFAM" id="SSF51120">
    <property type="entry name" value="beta-Roll"/>
    <property type="match status" value="1"/>
</dbReference>
<dbReference type="GO" id="GO:0005576">
    <property type="term" value="C:extracellular region"/>
    <property type="evidence" value="ECO:0007669"/>
    <property type="project" value="UniProtKB-SubCell"/>
</dbReference>
<gene>
    <name evidence="5" type="ORF">QQ91_0015250</name>
</gene>
<dbReference type="Gene3D" id="1.10.640.10">
    <property type="entry name" value="Haem peroxidase domain superfamily, animal type"/>
    <property type="match status" value="1"/>
</dbReference>
<feature type="region of interest" description="Disordered" evidence="4">
    <location>
        <begin position="51"/>
        <end position="82"/>
    </location>
</feature>
<comment type="caution">
    <text evidence="5">The sequence shown here is derived from an EMBL/GenBank/DDBJ whole genome shotgun (WGS) entry which is preliminary data.</text>
</comment>
<evidence type="ECO:0000313" key="6">
    <source>
        <dbReference type="Proteomes" id="UP000031561"/>
    </source>
</evidence>
<evidence type="ECO:0008006" key="7">
    <source>
        <dbReference type="Google" id="ProtNLM"/>
    </source>
</evidence>
<reference evidence="5 6" key="1">
    <citation type="journal article" date="2015" name="Genome Announc.">
        <title>Draft Genome Sequence of Filamentous Marine Cyanobacterium Lyngbya confervoides Strain BDU141951.</title>
        <authorList>
            <person name="Chandrababunaidu M.M."/>
            <person name="Sen D."/>
            <person name="Tripathy S."/>
        </authorList>
    </citation>
    <scope>NUCLEOTIDE SEQUENCE [LARGE SCALE GENOMIC DNA]</scope>
    <source>
        <strain evidence="5 6">BDU141951</strain>
    </source>
</reference>
<protein>
    <recommendedName>
        <fullName evidence="7">Peroxidase</fullName>
    </recommendedName>
</protein>